<accession>A0A0B3RXR4</accession>
<dbReference type="InterPro" id="IPR001270">
    <property type="entry name" value="ClpA/B"/>
</dbReference>
<dbReference type="AlphaFoldDB" id="A0A0B3RXR4"/>
<dbReference type="InterPro" id="IPR027417">
    <property type="entry name" value="P-loop_NTPase"/>
</dbReference>
<dbReference type="CDD" id="cd19499">
    <property type="entry name" value="RecA-like_ClpB_Hsp104-like"/>
    <property type="match status" value="1"/>
</dbReference>
<dbReference type="PRINTS" id="PR00300">
    <property type="entry name" value="CLPPROTEASEA"/>
</dbReference>
<evidence type="ECO:0000256" key="3">
    <source>
        <dbReference type="ARBA" id="ARBA00022840"/>
    </source>
</evidence>
<keyword evidence="4" id="KW-0143">Chaperone</keyword>
<dbReference type="Pfam" id="PF07724">
    <property type="entry name" value="AAA_2"/>
    <property type="match status" value="1"/>
</dbReference>
<evidence type="ECO:0000256" key="4">
    <source>
        <dbReference type="ARBA" id="ARBA00023186"/>
    </source>
</evidence>
<dbReference type="Pfam" id="PF17871">
    <property type="entry name" value="AAA_lid_9"/>
    <property type="match status" value="1"/>
</dbReference>
<dbReference type="InterPro" id="IPR003593">
    <property type="entry name" value="AAA+_ATPase"/>
</dbReference>
<comment type="caution">
    <text evidence="6">The sequence shown here is derived from an EMBL/GenBank/DDBJ whole genome shotgun (WGS) entry which is preliminary data.</text>
</comment>
<dbReference type="InterPro" id="IPR041546">
    <property type="entry name" value="ClpA/ClpB_AAA_lid"/>
</dbReference>
<evidence type="ECO:0000256" key="1">
    <source>
        <dbReference type="ARBA" id="ARBA00022737"/>
    </source>
</evidence>
<dbReference type="Gene3D" id="3.40.50.300">
    <property type="entry name" value="P-loop containing nucleotide triphosphate hydrolases"/>
    <property type="match status" value="2"/>
</dbReference>
<dbReference type="GO" id="GO:0005524">
    <property type="term" value="F:ATP binding"/>
    <property type="evidence" value="ECO:0007669"/>
    <property type="project" value="UniProtKB-KW"/>
</dbReference>
<dbReference type="Gene3D" id="4.10.860.10">
    <property type="entry name" value="UVR domain"/>
    <property type="match status" value="1"/>
</dbReference>
<dbReference type="PANTHER" id="PTHR11638:SF18">
    <property type="entry name" value="HEAT SHOCK PROTEIN 104"/>
    <property type="match status" value="1"/>
</dbReference>
<keyword evidence="2" id="KW-0547">Nucleotide-binding</keyword>
<protein>
    <submittedName>
        <fullName evidence="6">ClpB protein</fullName>
    </submittedName>
</protein>
<dbReference type="InterPro" id="IPR019489">
    <property type="entry name" value="Clp_ATPase_C"/>
</dbReference>
<reference evidence="6 7" key="1">
    <citation type="submission" date="2014-10" db="EMBL/GenBank/DDBJ databases">
        <title>Genome sequence of Ponticoccus sp. strain UMTAT08 isolated from clonal culture of toxic dinoflagellate Alexandrium tamiyavanichii.</title>
        <authorList>
            <person name="Gan H.Y."/>
            <person name="Muhd D.-D."/>
            <person name="Mohd Noor M.E."/>
            <person name="Yeong Y.S."/>
            <person name="Usup G."/>
        </authorList>
    </citation>
    <scope>NUCLEOTIDE SEQUENCE [LARGE SCALE GENOMIC DNA]</scope>
    <source>
        <strain evidence="6 7">UMTAT08</strain>
    </source>
</reference>
<dbReference type="SMART" id="SM00382">
    <property type="entry name" value="AAA"/>
    <property type="match status" value="2"/>
</dbReference>
<evidence type="ECO:0000313" key="7">
    <source>
        <dbReference type="Proteomes" id="UP000030960"/>
    </source>
</evidence>
<name>A0A0B3RXR4_9RHOB</name>
<evidence type="ECO:0000313" key="6">
    <source>
        <dbReference type="EMBL" id="KHQ52867.1"/>
    </source>
</evidence>
<dbReference type="GO" id="GO:0005737">
    <property type="term" value="C:cytoplasm"/>
    <property type="evidence" value="ECO:0007669"/>
    <property type="project" value="TreeGrafter"/>
</dbReference>
<proteinExistence type="predicted"/>
<dbReference type="InterPro" id="IPR028299">
    <property type="entry name" value="ClpA/B_CS2"/>
</dbReference>
<dbReference type="Proteomes" id="UP000030960">
    <property type="component" value="Unassembled WGS sequence"/>
</dbReference>
<dbReference type="GO" id="GO:0016887">
    <property type="term" value="F:ATP hydrolysis activity"/>
    <property type="evidence" value="ECO:0007669"/>
    <property type="project" value="InterPro"/>
</dbReference>
<feature type="domain" description="AAA+ ATPase" evidence="5">
    <location>
        <begin position="462"/>
        <end position="612"/>
    </location>
</feature>
<sequence>MPDTVKDFLIRGADLLGRRRNFRLVGRGSELRQICGMLMRKHASNVLMVGPGGVGASSICLGLEAAKADASLPFDILSKRFFWLDTDGLFSSGSHARITEGFDKLRRTLLRTAQSVLVIDDFRDFIDAARNNGCTHLINAIMRDVMQGRYQSILEARDEDLEIVLKCHSNMREVFTLMEVREPAGDALREIIRVGSERLTAHHRVPVSEDAITAALDLTAKYHVSDLSLSRAQPERTLNLIDRALTAYRQSAHDTPPHLARLQATLSELDTALAKGATPQLQAQRATLVATQAEARADWTAKIDKLSALRRAQKSGEELLLALEEQLSEERARAEKSPEPVAAEPPAFSARLTGAGFGSREEARIQGEIREASQAIEGNKSAFEALEAEMNAGLELSAQAVTLEFSAISGIPADKLNQDEREKLLTLDATLKARVFGQDHAVDTLVGAVLMANAGLKEPDKPQGSFMFCGPSGVGKTEIAKAMAMALKDSEKAMLRFDMSEYMEKHALAKLIGAPPGYEGYEAGGILTNSVRRNPHAIILFDEIEKAHPDVFNVFLQVLDDGRLTDNRGLTVSFANTLILMTTNIGQPYFLDQTLTYESAMSETMLELEKTFRPEFLNRFNGRQNIIGFKALPLALIEKIAAREISKVNTRIQSSGHAVSIKMAPEQVSALCADQYNPVHGARGIPGFFASQVYPQVARKILSSPDTEGTLVIGYSAEDGGRVELTYG</sequence>
<keyword evidence="7" id="KW-1185">Reference proteome</keyword>
<dbReference type="Pfam" id="PF10431">
    <property type="entry name" value="ClpB_D2-small"/>
    <property type="match status" value="1"/>
</dbReference>
<dbReference type="PANTHER" id="PTHR11638">
    <property type="entry name" value="ATP-DEPENDENT CLP PROTEASE"/>
    <property type="match status" value="1"/>
</dbReference>
<accession>A0A225QRZ0</accession>
<dbReference type="PROSITE" id="PS00871">
    <property type="entry name" value="CLPAB_2"/>
    <property type="match status" value="1"/>
</dbReference>
<gene>
    <name evidence="6" type="ORF">OA50_02410</name>
</gene>
<keyword evidence="1" id="KW-0677">Repeat</keyword>
<organism evidence="6 7">
    <name type="scientific">Mameliella alba</name>
    <dbReference type="NCBI Taxonomy" id="561184"/>
    <lineage>
        <taxon>Bacteria</taxon>
        <taxon>Pseudomonadati</taxon>
        <taxon>Pseudomonadota</taxon>
        <taxon>Alphaproteobacteria</taxon>
        <taxon>Rhodobacterales</taxon>
        <taxon>Roseobacteraceae</taxon>
        <taxon>Mameliella</taxon>
    </lineage>
</organism>
<dbReference type="STRING" id="561184.SAMN05216376_11030"/>
<dbReference type="GO" id="GO:0034605">
    <property type="term" value="P:cellular response to heat"/>
    <property type="evidence" value="ECO:0007669"/>
    <property type="project" value="TreeGrafter"/>
</dbReference>
<dbReference type="PATRIC" id="fig|1515334.3.peg.2427"/>
<dbReference type="SUPFAM" id="SSF52540">
    <property type="entry name" value="P-loop containing nucleoside triphosphate hydrolases"/>
    <property type="match status" value="2"/>
</dbReference>
<evidence type="ECO:0000259" key="5">
    <source>
        <dbReference type="SMART" id="SM00382"/>
    </source>
</evidence>
<dbReference type="RefSeq" id="WP_043141479.1">
    <property type="nucleotide sequence ID" value="NZ_JBHLXX010000005.1"/>
</dbReference>
<keyword evidence="3" id="KW-0067">ATP-binding</keyword>
<dbReference type="OrthoDB" id="9803641at2"/>
<dbReference type="InterPro" id="IPR050130">
    <property type="entry name" value="ClpA_ClpB"/>
</dbReference>
<feature type="domain" description="AAA+ ATPase" evidence="5">
    <location>
        <begin position="42"/>
        <end position="160"/>
    </location>
</feature>
<dbReference type="Gene3D" id="1.10.8.60">
    <property type="match status" value="2"/>
</dbReference>
<dbReference type="EMBL" id="JSUQ01000009">
    <property type="protein sequence ID" value="KHQ52867.1"/>
    <property type="molecule type" value="Genomic_DNA"/>
</dbReference>
<dbReference type="InterPro" id="IPR003959">
    <property type="entry name" value="ATPase_AAA_core"/>
</dbReference>
<evidence type="ECO:0000256" key="2">
    <source>
        <dbReference type="ARBA" id="ARBA00022741"/>
    </source>
</evidence>
<dbReference type="FunFam" id="3.40.50.300:FF:000025">
    <property type="entry name" value="ATP-dependent Clp protease subunit"/>
    <property type="match status" value="1"/>
</dbReference>